<dbReference type="AlphaFoldDB" id="A0A1I5I265"/>
<gene>
    <name evidence="1" type="ORF">SAMN04489757_13816</name>
</gene>
<dbReference type="EMBL" id="FOWD01000038">
    <property type="protein sequence ID" value="SFO54645.1"/>
    <property type="molecule type" value="Genomic_DNA"/>
</dbReference>
<dbReference type="RefSeq" id="WP_091688038.1">
    <property type="nucleotide sequence ID" value="NZ_BAABFM010000011.1"/>
</dbReference>
<dbReference type="Proteomes" id="UP000198806">
    <property type="component" value="Unassembled WGS sequence"/>
</dbReference>
<evidence type="ECO:0000313" key="2">
    <source>
        <dbReference type="Proteomes" id="UP000198806"/>
    </source>
</evidence>
<protein>
    <submittedName>
        <fullName evidence="1">Uncharacterized protein</fullName>
    </submittedName>
</protein>
<accession>A0A1I5I265</accession>
<keyword evidence="2" id="KW-1185">Reference proteome</keyword>
<sequence>MKKKLTKNICFIIVLLAFIIGAYLFHLKFKIIGNELENEVTSIIKEKIKTNKNFVGNNRLSGNESIKIVQSSQEGLLKVFGGQIITNEQPITFMITFKKHPLFDLYMYDKFTSSVKSSDSNSIILFSSYGFVNYDSKINFENCKIFIEKKPSYKKILPPPLVGIVIYTILFNKKKKIISK</sequence>
<proteinExistence type="predicted"/>
<reference evidence="1 2" key="1">
    <citation type="submission" date="2016-10" db="EMBL/GenBank/DDBJ databases">
        <authorList>
            <person name="de Groot N.N."/>
        </authorList>
    </citation>
    <scope>NUCLEOTIDE SEQUENCE [LARGE SCALE GENOMIC DNA]</scope>
    <source>
        <strain evidence="1 2">DSM 1283</strain>
    </source>
</reference>
<name>A0A1I5I265_9FIRM</name>
<organism evidence="1 2">
    <name type="scientific">Anaerocolumna aminovalerica</name>
    <dbReference type="NCBI Taxonomy" id="1527"/>
    <lineage>
        <taxon>Bacteria</taxon>
        <taxon>Bacillati</taxon>
        <taxon>Bacillota</taxon>
        <taxon>Clostridia</taxon>
        <taxon>Lachnospirales</taxon>
        <taxon>Lachnospiraceae</taxon>
        <taxon>Anaerocolumna</taxon>
    </lineage>
</organism>
<evidence type="ECO:0000313" key="1">
    <source>
        <dbReference type="EMBL" id="SFO54645.1"/>
    </source>
</evidence>